<sequence length="191" mass="21530">MADGAGQTLIRGLDIDKVSKDMLEEASIFKGEVKNESTSSREIRWYQKTSGLLTATIPARISNIPYGARPFVLRRTWTRNTSFTKKYLLDSEMIDMEDETDSDVQVFLNTAEDLTDAVAFDRDKDIWNVATEDQSPSLINSVTSQAAWDAASGQNPYLDVAVAEQLIREGTNRNPVLKIYLSPKDHKNYHH</sequence>
<reference evidence="1" key="1">
    <citation type="journal article" date="2015" name="Nature">
        <title>Complex archaea that bridge the gap between prokaryotes and eukaryotes.</title>
        <authorList>
            <person name="Spang A."/>
            <person name="Saw J.H."/>
            <person name="Jorgensen S.L."/>
            <person name="Zaremba-Niedzwiedzka K."/>
            <person name="Martijn J."/>
            <person name="Lind A.E."/>
            <person name="van Eijk R."/>
            <person name="Schleper C."/>
            <person name="Guy L."/>
            <person name="Ettema T.J."/>
        </authorList>
    </citation>
    <scope>NUCLEOTIDE SEQUENCE</scope>
</reference>
<comment type="caution">
    <text evidence="1">The sequence shown here is derived from an EMBL/GenBank/DDBJ whole genome shotgun (WGS) entry which is preliminary data.</text>
</comment>
<organism evidence="1">
    <name type="scientific">marine sediment metagenome</name>
    <dbReference type="NCBI Taxonomy" id="412755"/>
    <lineage>
        <taxon>unclassified sequences</taxon>
        <taxon>metagenomes</taxon>
        <taxon>ecological metagenomes</taxon>
    </lineage>
</organism>
<evidence type="ECO:0000313" key="1">
    <source>
        <dbReference type="EMBL" id="KKK98128.1"/>
    </source>
</evidence>
<name>A0A0F8ZW66_9ZZZZ</name>
<accession>A0A0F8ZW66</accession>
<dbReference type="EMBL" id="LAZR01045751">
    <property type="protein sequence ID" value="KKK98128.1"/>
    <property type="molecule type" value="Genomic_DNA"/>
</dbReference>
<protein>
    <submittedName>
        <fullName evidence="1">Uncharacterized protein</fullName>
    </submittedName>
</protein>
<gene>
    <name evidence="1" type="ORF">LCGC14_2645840</name>
</gene>
<proteinExistence type="predicted"/>
<dbReference type="AlphaFoldDB" id="A0A0F8ZW66"/>